<dbReference type="Gene3D" id="2.60.40.10">
    <property type="entry name" value="Immunoglobulins"/>
    <property type="match status" value="1"/>
</dbReference>
<organism evidence="3 4">
    <name type="scientific">Hymenobacter daecheongensis DSM 21074</name>
    <dbReference type="NCBI Taxonomy" id="1121955"/>
    <lineage>
        <taxon>Bacteria</taxon>
        <taxon>Pseudomonadati</taxon>
        <taxon>Bacteroidota</taxon>
        <taxon>Cytophagia</taxon>
        <taxon>Cytophagales</taxon>
        <taxon>Hymenobacteraceae</taxon>
        <taxon>Hymenobacter</taxon>
    </lineage>
</organism>
<keyword evidence="4" id="KW-1185">Reference proteome</keyword>
<feature type="domain" description="Fibronectin type-III" evidence="2">
    <location>
        <begin position="263"/>
        <end position="353"/>
    </location>
</feature>
<dbReference type="SUPFAM" id="SSF49265">
    <property type="entry name" value="Fibronectin type III"/>
    <property type="match status" value="1"/>
</dbReference>
<evidence type="ECO:0000313" key="4">
    <source>
        <dbReference type="Proteomes" id="UP000184418"/>
    </source>
</evidence>
<protein>
    <submittedName>
        <fullName evidence="3">Fibronectin type III domain-containing protein</fullName>
    </submittedName>
</protein>
<dbReference type="InterPro" id="IPR036116">
    <property type="entry name" value="FN3_sf"/>
</dbReference>
<gene>
    <name evidence="3" type="ORF">SAMN02745146_3782</name>
</gene>
<dbReference type="PROSITE" id="PS50853">
    <property type="entry name" value="FN3"/>
    <property type="match status" value="1"/>
</dbReference>
<dbReference type="STRING" id="1121955.SAMN02745146_3782"/>
<proteinExistence type="predicted"/>
<dbReference type="AlphaFoldDB" id="A0A1M6LJA7"/>
<dbReference type="InterPro" id="IPR003961">
    <property type="entry name" value="FN3_dom"/>
</dbReference>
<evidence type="ECO:0000259" key="2">
    <source>
        <dbReference type="PROSITE" id="PS50853"/>
    </source>
</evidence>
<feature type="region of interest" description="Disordered" evidence="1">
    <location>
        <begin position="507"/>
        <end position="527"/>
    </location>
</feature>
<dbReference type="InterPro" id="IPR013783">
    <property type="entry name" value="Ig-like_fold"/>
</dbReference>
<dbReference type="EMBL" id="FQYN01000009">
    <property type="protein sequence ID" value="SHJ71267.1"/>
    <property type="molecule type" value="Genomic_DNA"/>
</dbReference>
<feature type="non-terminal residue" evidence="3">
    <location>
        <position position="527"/>
    </location>
</feature>
<name>A0A1M6LJA7_9BACT</name>
<dbReference type="Pfam" id="PF00041">
    <property type="entry name" value="fn3"/>
    <property type="match status" value="1"/>
</dbReference>
<dbReference type="Gene3D" id="2.60.120.380">
    <property type="match status" value="1"/>
</dbReference>
<sequence length="527" mass="53817">MKQHLLTDFGQGQPARSRVPAGWRATALLLLSLWLGLSHKAAAQVNTYTFSARQATFTPLTGATAVPLILADTYLSPSIPLGFTFVMDGAPYTSVKASSDGYLTFGTATGSSLINDPAATAAANRPLVAPLWDDLDGRPTGATASGSYLVEGTAPNRTFTFEWLNWEWNYNATGPVISFQARLYEGTNKIEFFYRADAAPVNSGSASIGLVGTGTGAGSYLTLDNTTATPAASSTTATTTLNTKPATGQVYTFLPAPPAACPAPRNLTATNLTNTTADLTWTVAGGGGTFRIEYGPQGFTPGQGTTVTSTTPTLALTGLTASTQYQFYVTQLCGGTNGNSTVGGPASFTTRPAPPANDACSAAPTLVPAAINAACTAATSGTLDGATATTGLATPVGTADDDVWYKFVATSTAHTVTLTGTGDYVQELLSGTCAGLTSVAYSDPNVKTYFGLTAGTTYYVRVYSYSATIPSTAAAAFTICVTTPTPPPANDDPCGAVVIPVAAGCTSPTQGSNVSATTTTPSGYTNP</sequence>
<reference evidence="3 4" key="1">
    <citation type="submission" date="2016-11" db="EMBL/GenBank/DDBJ databases">
        <authorList>
            <person name="Jaros S."/>
            <person name="Januszkiewicz K."/>
            <person name="Wedrychowicz H."/>
        </authorList>
    </citation>
    <scope>NUCLEOTIDE SEQUENCE [LARGE SCALE GENOMIC DNA]</scope>
    <source>
        <strain evidence="3 4">DSM 21074</strain>
    </source>
</reference>
<dbReference type="SMART" id="SM00060">
    <property type="entry name" value="FN3"/>
    <property type="match status" value="1"/>
</dbReference>
<evidence type="ECO:0000313" key="3">
    <source>
        <dbReference type="EMBL" id="SHJ71267.1"/>
    </source>
</evidence>
<evidence type="ECO:0000256" key="1">
    <source>
        <dbReference type="SAM" id="MobiDB-lite"/>
    </source>
</evidence>
<accession>A0A1M6LJA7</accession>
<dbReference type="Proteomes" id="UP000184418">
    <property type="component" value="Unassembled WGS sequence"/>
</dbReference>
<dbReference type="RefSeq" id="WP_200799943.1">
    <property type="nucleotide sequence ID" value="NZ_FQYN01000009.1"/>
</dbReference>